<organism evidence="1 2">
    <name type="scientific">Flavobacterium silvaticum</name>
    <dbReference type="NCBI Taxonomy" id="1852020"/>
    <lineage>
        <taxon>Bacteria</taxon>
        <taxon>Pseudomonadati</taxon>
        <taxon>Bacteroidota</taxon>
        <taxon>Flavobacteriia</taxon>
        <taxon>Flavobacteriales</taxon>
        <taxon>Flavobacteriaceae</taxon>
        <taxon>Flavobacterium</taxon>
    </lineage>
</organism>
<evidence type="ECO:0000313" key="2">
    <source>
        <dbReference type="Proteomes" id="UP000712080"/>
    </source>
</evidence>
<dbReference type="AlphaFoldDB" id="A0A972FVD0"/>
<name>A0A972FVD0_9FLAO</name>
<comment type="caution">
    <text evidence="1">The sequence shown here is derived from an EMBL/GenBank/DDBJ whole genome shotgun (WGS) entry which is preliminary data.</text>
</comment>
<dbReference type="RefSeq" id="WP_169527830.1">
    <property type="nucleotide sequence ID" value="NZ_JAAMPU010000107.1"/>
</dbReference>
<proteinExistence type="predicted"/>
<reference evidence="1" key="1">
    <citation type="submission" date="2020-02" db="EMBL/GenBank/DDBJ databases">
        <title>Flavobacterium sp. genome.</title>
        <authorList>
            <person name="Jung H.S."/>
            <person name="Baek J.H."/>
            <person name="Jeon C.O."/>
        </authorList>
    </citation>
    <scope>NUCLEOTIDE SEQUENCE</scope>
    <source>
        <strain evidence="1">SE-s28</strain>
    </source>
</reference>
<sequence>MNYSVNNLTTVADCDVLLSWAAREKSDLDYKKITDERMTTRYVQSSAEIDAELQGVIAEIAATETIILTLPEGPSRDEAMNRKIRLEYKKFVLETRRESYGTIALIEKEVDLARVNQELTEVDAFIVAITNKKASLQA</sequence>
<accession>A0A972FVD0</accession>
<keyword evidence="2" id="KW-1185">Reference proteome</keyword>
<dbReference type="EMBL" id="JAAMPU010000107">
    <property type="protein sequence ID" value="NMH28717.1"/>
    <property type="molecule type" value="Genomic_DNA"/>
</dbReference>
<evidence type="ECO:0000313" key="1">
    <source>
        <dbReference type="EMBL" id="NMH28717.1"/>
    </source>
</evidence>
<gene>
    <name evidence="1" type="ORF">G6047_11800</name>
</gene>
<dbReference type="Proteomes" id="UP000712080">
    <property type="component" value="Unassembled WGS sequence"/>
</dbReference>
<protein>
    <submittedName>
        <fullName evidence="1">Uncharacterized protein</fullName>
    </submittedName>
</protein>